<organism evidence="1 2">
    <name type="scientific">Fusarium flagelliforme</name>
    <dbReference type="NCBI Taxonomy" id="2675880"/>
    <lineage>
        <taxon>Eukaryota</taxon>
        <taxon>Fungi</taxon>
        <taxon>Dikarya</taxon>
        <taxon>Ascomycota</taxon>
        <taxon>Pezizomycotina</taxon>
        <taxon>Sordariomycetes</taxon>
        <taxon>Hypocreomycetidae</taxon>
        <taxon>Hypocreales</taxon>
        <taxon>Nectriaceae</taxon>
        <taxon>Fusarium</taxon>
        <taxon>Fusarium incarnatum-equiseti species complex</taxon>
    </lineage>
</organism>
<dbReference type="PANTHER" id="PTHR42037">
    <property type="match status" value="1"/>
</dbReference>
<evidence type="ECO:0000313" key="1">
    <source>
        <dbReference type="EMBL" id="RFN44212.1"/>
    </source>
</evidence>
<sequence length="493" mass="55318">MGEYLSKGLSQYVGLLSESQGIQRPLLVAPERAVVKRFYPPLLLLIALTSFCPRRRPGEDPEFDTLTGLEPLFRAFVSKIAFLCCTEVGGAAISACAVLQLPDCVQYVIGFNEQGPARCEEIQASITSILHMFSVVPPPHSPEREGLRIQALYASLELCKKRVNGYMRSLKVHLQECIEACERESTQEGELTKNELSHILGLLEACFDTCHSEKVGLMETVATIWPQLFSDIQICMIESSSPVSDVLPTNPWTAAEIMNRMSSDESLLHLFATQLDSLSVHDIDSKVSELWSHAPKPVVHAEVLLHDWLENSEGGIRPERFFNRWKFIGSSKPPCKLCSYFFDEYPTDVQVRPSHQNAYFAWRMPDVYAHQGKKSTHKRKLVMESIKTRIRADVVRMLSEKLADGRPHDSSAYISLWRGTTSGPRNDTVSLEETAQLLESCTLATTQEQGAKDGESAEGVTEVLDENNEEEILFKGRSAVRKTVQNRQEGRDL</sequence>
<comment type="caution">
    <text evidence="1">The sequence shown here is derived from an EMBL/GenBank/DDBJ whole genome shotgun (WGS) entry which is preliminary data.</text>
</comment>
<name>A0A395M8I3_9HYPO</name>
<proteinExistence type="predicted"/>
<dbReference type="EMBL" id="PXXK01000452">
    <property type="protein sequence ID" value="RFN44212.1"/>
    <property type="molecule type" value="Genomic_DNA"/>
</dbReference>
<reference evidence="1" key="1">
    <citation type="journal article" date="2018" name="PLoS Pathog.">
        <title>Evolution of structural diversity of trichothecenes, a family of toxins produced by plant pathogenic and entomopathogenic fungi.</title>
        <authorList>
            <person name="Proctor R.H."/>
            <person name="McCormick S.P."/>
            <person name="Kim H.S."/>
            <person name="Cardoza R.E."/>
            <person name="Stanley A.M."/>
            <person name="Lindo L."/>
            <person name="Kelly A."/>
            <person name="Brown D.W."/>
            <person name="Lee T."/>
            <person name="Vaughan M.M."/>
            <person name="Alexander N.J."/>
            <person name="Busman M."/>
            <person name="Gutierrez S."/>
        </authorList>
    </citation>
    <scope>NUCLEOTIDE SEQUENCE [LARGE SCALE GENOMIC DNA]</scope>
    <source>
        <strain evidence="1">NRRL 13405</strain>
    </source>
</reference>
<dbReference type="PANTHER" id="PTHR42037:SF1">
    <property type="match status" value="1"/>
</dbReference>
<gene>
    <name evidence="1" type="ORF">FIE12Z_11538</name>
</gene>
<dbReference type="Proteomes" id="UP000265631">
    <property type="component" value="Unassembled WGS sequence"/>
</dbReference>
<evidence type="ECO:0000313" key="2">
    <source>
        <dbReference type="Proteomes" id="UP000265631"/>
    </source>
</evidence>
<dbReference type="AlphaFoldDB" id="A0A395M8I3"/>
<accession>A0A395M8I3</accession>
<dbReference type="InterPro" id="IPR027796">
    <property type="entry name" value="OTT_1508_deam-like"/>
</dbReference>
<dbReference type="Pfam" id="PF14441">
    <property type="entry name" value="OTT_1508_deam"/>
    <property type="match status" value="1"/>
</dbReference>
<protein>
    <submittedName>
        <fullName evidence="1">Uncharacterized protein</fullName>
    </submittedName>
</protein>
<keyword evidence="2" id="KW-1185">Reference proteome</keyword>